<comment type="caution">
    <text evidence="8">The sequence shown here is derived from an EMBL/GenBank/DDBJ whole genome shotgun (WGS) entry which is preliminary data.</text>
</comment>
<accession>A0ABN9Q179</accession>
<dbReference type="Gene3D" id="1.10.510.10">
    <property type="entry name" value="Transferase(Phosphotransferase) domain 1"/>
    <property type="match status" value="1"/>
</dbReference>
<dbReference type="PROSITE" id="PS50011">
    <property type="entry name" value="PROTEIN_KINASE_DOM"/>
    <property type="match status" value="1"/>
</dbReference>
<dbReference type="Proteomes" id="UP001189429">
    <property type="component" value="Unassembled WGS sequence"/>
</dbReference>
<feature type="region of interest" description="Disordered" evidence="6">
    <location>
        <begin position="171"/>
        <end position="191"/>
    </location>
</feature>
<keyword evidence="1" id="KW-0723">Serine/threonine-protein kinase</keyword>
<gene>
    <name evidence="8" type="ORF">PCOR1329_LOCUS7845</name>
</gene>
<name>A0ABN9Q179_9DINO</name>
<dbReference type="InterPro" id="IPR011009">
    <property type="entry name" value="Kinase-like_dom_sf"/>
</dbReference>
<protein>
    <recommendedName>
        <fullName evidence="7">Protein kinase domain-containing protein</fullName>
    </recommendedName>
</protein>
<reference evidence="8" key="1">
    <citation type="submission" date="2023-10" db="EMBL/GenBank/DDBJ databases">
        <authorList>
            <person name="Chen Y."/>
            <person name="Shah S."/>
            <person name="Dougan E. K."/>
            <person name="Thang M."/>
            <person name="Chan C."/>
        </authorList>
    </citation>
    <scope>NUCLEOTIDE SEQUENCE [LARGE SCALE GENOMIC DNA]</scope>
</reference>
<evidence type="ECO:0000256" key="1">
    <source>
        <dbReference type="ARBA" id="ARBA00022527"/>
    </source>
</evidence>
<dbReference type="SUPFAM" id="SSF56112">
    <property type="entry name" value="Protein kinase-like (PK-like)"/>
    <property type="match status" value="1"/>
</dbReference>
<keyword evidence="2" id="KW-0808">Transferase</keyword>
<dbReference type="Pfam" id="PF00069">
    <property type="entry name" value="Pkinase"/>
    <property type="match status" value="2"/>
</dbReference>
<keyword evidence="3" id="KW-0547">Nucleotide-binding</keyword>
<evidence type="ECO:0000256" key="3">
    <source>
        <dbReference type="ARBA" id="ARBA00022741"/>
    </source>
</evidence>
<evidence type="ECO:0000313" key="9">
    <source>
        <dbReference type="Proteomes" id="UP001189429"/>
    </source>
</evidence>
<evidence type="ECO:0000313" key="8">
    <source>
        <dbReference type="EMBL" id="CAK0799371.1"/>
    </source>
</evidence>
<evidence type="ECO:0000259" key="7">
    <source>
        <dbReference type="PROSITE" id="PS50011"/>
    </source>
</evidence>
<feature type="domain" description="Protein kinase" evidence="7">
    <location>
        <begin position="1"/>
        <end position="240"/>
    </location>
</feature>
<keyword evidence="4" id="KW-0418">Kinase</keyword>
<dbReference type="EMBL" id="CAUYUJ010002134">
    <property type="protein sequence ID" value="CAK0799371.1"/>
    <property type="molecule type" value="Genomic_DNA"/>
</dbReference>
<feature type="non-terminal residue" evidence="8">
    <location>
        <position position="347"/>
    </location>
</feature>
<evidence type="ECO:0000256" key="6">
    <source>
        <dbReference type="SAM" id="MobiDB-lite"/>
    </source>
</evidence>
<feature type="non-terminal residue" evidence="8">
    <location>
        <position position="1"/>
    </location>
</feature>
<keyword evidence="5" id="KW-0067">ATP-binding</keyword>
<dbReference type="Gene3D" id="3.30.200.20">
    <property type="entry name" value="Phosphorylase Kinase, domain 1"/>
    <property type="match status" value="1"/>
</dbReference>
<evidence type="ECO:0000256" key="2">
    <source>
        <dbReference type="ARBA" id="ARBA00022679"/>
    </source>
</evidence>
<sequence length="347" mass="37151">VYLVRKVDTGEFFALKILDKAKFRAQKIVSKAHSEQFILKTTVHPFVVALHYAFQATDCWALVMEYCPNGNLLGEIVRRGNPGAAGAGAPARAEGHVPRPEARERGDALFHAKLTDFGLAKKMHNATEANTVCGSHGYVAPEILLPSKGYTLAVDVYSFGVVMYMLCSGGEQSQRRPGVRTPPMRHASLGRRLREAAGASPAPRWALREEGALELVRALTGGQDPQARPSATAAKDLRFFVRHLGGGARGGVDALLSEAAACCAPPEETSQRALQTQGSRAAGVTLPTRAATLDKNAGRACSLLRLPIPASSFSSILSHLSPSLPPTPPPPRRLASLARVRLFPVAW</sequence>
<evidence type="ECO:0000256" key="4">
    <source>
        <dbReference type="ARBA" id="ARBA00022777"/>
    </source>
</evidence>
<evidence type="ECO:0000256" key="5">
    <source>
        <dbReference type="ARBA" id="ARBA00022840"/>
    </source>
</evidence>
<organism evidence="8 9">
    <name type="scientific">Prorocentrum cordatum</name>
    <dbReference type="NCBI Taxonomy" id="2364126"/>
    <lineage>
        <taxon>Eukaryota</taxon>
        <taxon>Sar</taxon>
        <taxon>Alveolata</taxon>
        <taxon>Dinophyceae</taxon>
        <taxon>Prorocentrales</taxon>
        <taxon>Prorocentraceae</taxon>
        <taxon>Prorocentrum</taxon>
    </lineage>
</organism>
<proteinExistence type="predicted"/>
<dbReference type="PANTHER" id="PTHR24351">
    <property type="entry name" value="RIBOSOMAL PROTEIN S6 KINASE"/>
    <property type="match status" value="1"/>
</dbReference>
<dbReference type="InterPro" id="IPR000719">
    <property type="entry name" value="Prot_kinase_dom"/>
</dbReference>
<keyword evidence="9" id="KW-1185">Reference proteome</keyword>